<evidence type="ECO:0000256" key="4">
    <source>
        <dbReference type="PROSITE-ProRule" id="PRU00335"/>
    </source>
</evidence>
<gene>
    <name evidence="6" type="ORF">ORI27_28670</name>
</gene>
<keyword evidence="3" id="KW-0804">Transcription</keyword>
<dbReference type="PROSITE" id="PS50977">
    <property type="entry name" value="HTH_TETR_2"/>
    <property type="match status" value="1"/>
</dbReference>
<dbReference type="Pfam" id="PF00440">
    <property type="entry name" value="TetR_N"/>
    <property type="match status" value="1"/>
</dbReference>
<dbReference type="Proteomes" id="UP001300745">
    <property type="component" value="Unassembled WGS sequence"/>
</dbReference>
<protein>
    <submittedName>
        <fullName evidence="6">Helix-turn-helix domain containing protein</fullName>
    </submittedName>
</protein>
<keyword evidence="2 4" id="KW-0238">DNA-binding</keyword>
<dbReference type="PANTHER" id="PTHR30055">
    <property type="entry name" value="HTH-TYPE TRANSCRIPTIONAL REGULATOR RUTR"/>
    <property type="match status" value="1"/>
</dbReference>
<evidence type="ECO:0000256" key="2">
    <source>
        <dbReference type="ARBA" id="ARBA00023125"/>
    </source>
</evidence>
<dbReference type="InterPro" id="IPR001647">
    <property type="entry name" value="HTH_TetR"/>
</dbReference>
<dbReference type="SUPFAM" id="SSF46689">
    <property type="entry name" value="Homeodomain-like"/>
    <property type="match status" value="1"/>
</dbReference>
<dbReference type="PANTHER" id="PTHR30055:SF234">
    <property type="entry name" value="HTH-TYPE TRANSCRIPTIONAL REGULATOR BETI"/>
    <property type="match status" value="1"/>
</dbReference>
<dbReference type="RefSeq" id="WP_266000571.1">
    <property type="nucleotide sequence ID" value="NZ_JAPJDN010000045.1"/>
</dbReference>
<reference evidence="6 7" key="1">
    <citation type="submission" date="2022-11" db="EMBL/GenBank/DDBJ databases">
        <title>Mycobacterium sp. nov.</title>
        <authorList>
            <person name="Papic B."/>
            <person name="Spicic S."/>
            <person name="Duvnjak S."/>
        </authorList>
    </citation>
    <scope>NUCLEOTIDE SEQUENCE [LARGE SCALE GENOMIC DNA]</scope>
    <source>
        <strain evidence="6 7">CVI_P4</strain>
    </source>
</reference>
<evidence type="ECO:0000256" key="1">
    <source>
        <dbReference type="ARBA" id="ARBA00023015"/>
    </source>
</evidence>
<proteinExistence type="predicted"/>
<keyword evidence="7" id="KW-1185">Reference proteome</keyword>
<dbReference type="Gene3D" id="1.10.357.10">
    <property type="entry name" value="Tetracycline Repressor, domain 2"/>
    <property type="match status" value="1"/>
</dbReference>
<comment type="caution">
    <text evidence="6">The sequence shown here is derived from an EMBL/GenBank/DDBJ whole genome shotgun (WGS) entry which is preliminary data.</text>
</comment>
<dbReference type="InterPro" id="IPR009057">
    <property type="entry name" value="Homeodomain-like_sf"/>
</dbReference>
<name>A0ABT3SMJ1_9MYCO</name>
<sequence>MYLYTVLVNWAKPVISRRQALSAKRTAVPATRRRPAEVRSLLLDAAAETFATHGYARATKKIIAGDAGVAMSVLDRHFETKADLFAASVLVPFVELLERTHRDWLHQRNQPLADAPLMQLMINDMFNSLAEHKNALHGLALARDELGDDIVTRLRDAFDNLFAQFRLMAELEAERRQWFSPVGLDLTLRILMAMVMGANAYDWIILPEKQPSAEQLVEAMSELALWGLERKPRTQPPEQPPSRTDD</sequence>
<dbReference type="InterPro" id="IPR050109">
    <property type="entry name" value="HTH-type_TetR-like_transc_reg"/>
</dbReference>
<feature type="DNA-binding region" description="H-T-H motif" evidence="4">
    <location>
        <begin position="59"/>
        <end position="78"/>
    </location>
</feature>
<organism evidence="6 7">
    <name type="scientific">Mycobacterium pinniadriaticum</name>
    <dbReference type="NCBI Taxonomy" id="2994102"/>
    <lineage>
        <taxon>Bacteria</taxon>
        <taxon>Bacillati</taxon>
        <taxon>Actinomycetota</taxon>
        <taxon>Actinomycetes</taxon>
        <taxon>Mycobacteriales</taxon>
        <taxon>Mycobacteriaceae</taxon>
        <taxon>Mycobacterium</taxon>
    </lineage>
</organism>
<dbReference type="EMBL" id="JAPJDO010000045">
    <property type="protein sequence ID" value="MCX2940673.1"/>
    <property type="molecule type" value="Genomic_DNA"/>
</dbReference>
<dbReference type="PRINTS" id="PR00455">
    <property type="entry name" value="HTHTETR"/>
</dbReference>
<evidence type="ECO:0000259" key="5">
    <source>
        <dbReference type="PROSITE" id="PS50977"/>
    </source>
</evidence>
<keyword evidence="1" id="KW-0805">Transcription regulation</keyword>
<feature type="domain" description="HTH tetR-type" evidence="5">
    <location>
        <begin position="36"/>
        <end position="96"/>
    </location>
</feature>
<evidence type="ECO:0000313" key="6">
    <source>
        <dbReference type="EMBL" id="MCX2940673.1"/>
    </source>
</evidence>
<accession>A0ABT3SMJ1</accession>
<evidence type="ECO:0000256" key="3">
    <source>
        <dbReference type="ARBA" id="ARBA00023163"/>
    </source>
</evidence>
<evidence type="ECO:0000313" key="7">
    <source>
        <dbReference type="Proteomes" id="UP001300745"/>
    </source>
</evidence>